<dbReference type="AlphaFoldDB" id="A0A1F6BHC4"/>
<evidence type="ECO:0000256" key="1">
    <source>
        <dbReference type="SAM" id="Phobius"/>
    </source>
</evidence>
<dbReference type="EMBL" id="MFJU01000016">
    <property type="protein sequence ID" value="OGG36339.1"/>
    <property type="molecule type" value="Genomic_DNA"/>
</dbReference>
<organism evidence="4 5">
    <name type="scientific">Candidatus Gottesmanbacteria bacterium RIFCSPLOWO2_01_FULL_42_22</name>
    <dbReference type="NCBI Taxonomy" id="1798391"/>
    <lineage>
        <taxon>Bacteria</taxon>
        <taxon>Candidatus Gottesmaniibacteriota</taxon>
    </lineage>
</organism>
<comment type="caution">
    <text evidence="4">The sequence shown here is derived from an EMBL/GenBank/DDBJ whole genome shotgun (WGS) entry which is preliminary data.</text>
</comment>
<dbReference type="InterPro" id="IPR013217">
    <property type="entry name" value="Methyltransf_12"/>
</dbReference>
<feature type="transmembrane region" description="Helical" evidence="1">
    <location>
        <begin position="449"/>
        <end position="467"/>
    </location>
</feature>
<gene>
    <name evidence="4" type="ORF">A2968_06235</name>
</gene>
<dbReference type="Gene3D" id="3.90.550.10">
    <property type="entry name" value="Spore Coat Polysaccharide Biosynthesis Protein SpsA, Chain A"/>
    <property type="match status" value="1"/>
</dbReference>
<feature type="transmembrane region" description="Helical" evidence="1">
    <location>
        <begin position="411"/>
        <end position="429"/>
    </location>
</feature>
<dbReference type="CDD" id="cd02440">
    <property type="entry name" value="AdoMet_MTases"/>
    <property type="match status" value="1"/>
</dbReference>
<dbReference type="InterPro" id="IPR029063">
    <property type="entry name" value="SAM-dependent_MTases_sf"/>
</dbReference>
<dbReference type="PANTHER" id="PTHR43630">
    <property type="entry name" value="POLY-BETA-1,6-N-ACETYL-D-GLUCOSAMINE SYNTHASE"/>
    <property type="match status" value="1"/>
</dbReference>
<keyword evidence="1" id="KW-0472">Membrane</keyword>
<dbReference type="Gene3D" id="3.40.50.150">
    <property type="entry name" value="Vaccinia Virus protein VP39"/>
    <property type="match status" value="1"/>
</dbReference>
<accession>A0A1F6BHC4</accession>
<keyword evidence="1" id="KW-1133">Transmembrane helix</keyword>
<evidence type="ECO:0008006" key="6">
    <source>
        <dbReference type="Google" id="ProtNLM"/>
    </source>
</evidence>
<dbReference type="Pfam" id="PF08242">
    <property type="entry name" value="Methyltransf_12"/>
    <property type="match status" value="1"/>
</dbReference>
<dbReference type="STRING" id="1798391.A2968_06235"/>
<evidence type="ECO:0000313" key="5">
    <source>
        <dbReference type="Proteomes" id="UP000176228"/>
    </source>
</evidence>
<keyword evidence="1" id="KW-0812">Transmembrane</keyword>
<dbReference type="InterPro" id="IPR029044">
    <property type="entry name" value="Nucleotide-diphossugar_trans"/>
</dbReference>
<evidence type="ECO:0000259" key="3">
    <source>
        <dbReference type="Pfam" id="PF08242"/>
    </source>
</evidence>
<name>A0A1F6BHC4_9BACT</name>
<reference evidence="4 5" key="1">
    <citation type="journal article" date="2016" name="Nat. Commun.">
        <title>Thousands of microbial genomes shed light on interconnected biogeochemical processes in an aquifer system.</title>
        <authorList>
            <person name="Anantharaman K."/>
            <person name="Brown C.T."/>
            <person name="Hug L.A."/>
            <person name="Sharon I."/>
            <person name="Castelle C.J."/>
            <person name="Probst A.J."/>
            <person name="Thomas B.C."/>
            <person name="Singh A."/>
            <person name="Wilkins M.J."/>
            <person name="Karaoz U."/>
            <person name="Brodie E.L."/>
            <person name="Williams K.H."/>
            <person name="Hubbard S.S."/>
            <person name="Banfield J.F."/>
        </authorList>
    </citation>
    <scope>NUCLEOTIDE SEQUENCE [LARGE SCALE GENOMIC DNA]</scope>
</reference>
<protein>
    <recommendedName>
        <fullName evidence="6">Glycosyltransferase 2-like domain-containing protein</fullName>
    </recommendedName>
</protein>
<dbReference type="Pfam" id="PF00535">
    <property type="entry name" value="Glycos_transf_2"/>
    <property type="match status" value="1"/>
</dbReference>
<dbReference type="SUPFAM" id="SSF53335">
    <property type="entry name" value="S-adenosyl-L-methionine-dependent methyltransferases"/>
    <property type="match status" value="1"/>
</dbReference>
<evidence type="ECO:0000313" key="4">
    <source>
        <dbReference type="EMBL" id="OGG36339.1"/>
    </source>
</evidence>
<dbReference type="PANTHER" id="PTHR43630:SF2">
    <property type="entry name" value="GLYCOSYLTRANSFERASE"/>
    <property type="match status" value="1"/>
</dbReference>
<feature type="domain" description="Glycosyltransferase 2-like" evidence="2">
    <location>
        <begin position="8"/>
        <end position="120"/>
    </location>
</feature>
<dbReference type="Proteomes" id="UP000176228">
    <property type="component" value="Unassembled WGS sequence"/>
</dbReference>
<evidence type="ECO:0000259" key="2">
    <source>
        <dbReference type="Pfam" id="PF00535"/>
    </source>
</evidence>
<dbReference type="SUPFAM" id="SSF53448">
    <property type="entry name" value="Nucleotide-diphospho-sugar transferases"/>
    <property type="match status" value="1"/>
</dbReference>
<feature type="domain" description="Methyltransferase type 12" evidence="3">
    <location>
        <begin position="314"/>
        <end position="411"/>
    </location>
</feature>
<sequence>MSKNKITVHTIVKNDDRFIWYSLSSILPYADEVFVCDTGSTDQTYKIIKTFDNPKIILESKKSQNREDITRLRQEQLKNTQGGFIWLVDGDEIYPRTTAQEIRELVDRQGRGQIEGIVVRRHDLLGDVFHYQDDSAGYYRLFGQKGHFALRLINLDQLPGLHLSGTYPLEGYYDRFNQEIIHHDPVKYVFTNGFLFHASYLKRSSAGNCEIYNRHKYKVEKGLPVDSGKIPEVLNSGKRPDFVPLVTIKRNLMYEIEAMFLTPLKKIKRYFREQLTKDVPGDITIFGLNELAIGKVYGRWIFSILKPFIKLNVLEIGAGLGNYTGHYPDGGRIILSDVDKRFVSLMKKKYAGRSDIKVMALDITKPDNGTEEALKSEKINTVIAVNVFEHIKDDLQALKNCYRLLPPGSRLLIFVPALPSIFGSIDEAFGHYRRYTKKELTDKIRLSGFKVISVRYFNIIGIIWWFVMGKVVKAKNLPLSTGLFLKIVVPVIERMEKLASPPVGQSLIAVAEKE</sequence>
<dbReference type="InterPro" id="IPR001173">
    <property type="entry name" value="Glyco_trans_2-like"/>
</dbReference>
<proteinExistence type="predicted"/>